<accession>A0AA88R076</accession>
<evidence type="ECO:0000256" key="1">
    <source>
        <dbReference type="ARBA" id="ARBA00010838"/>
    </source>
</evidence>
<proteinExistence type="inferred from homology"/>
<evidence type="ECO:0000313" key="4">
    <source>
        <dbReference type="Proteomes" id="UP001187471"/>
    </source>
</evidence>
<comment type="caution">
    <text evidence="3">The sequence shown here is derived from an EMBL/GenBank/DDBJ whole genome shotgun (WGS) entry which is preliminary data.</text>
</comment>
<evidence type="ECO:0000313" key="3">
    <source>
        <dbReference type="EMBL" id="KAK2978462.1"/>
    </source>
</evidence>
<organism evidence="3 4">
    <name type="scientific">Escallonia rubra</name>
    <dbReference type="NCBI Taxonomy" id="112253"/>
    <lineage>
        <taxon>Eukaryota</taxon>
        <taxon>Viridiplantae</taxon>
        <taxon>Streptophyta</taxon>
        <taxon>Embryophyta</taxon>
        <taxon>Tracheophyta</taxon>
        <taxon>Spermatophyta</taxon>
        <taxon>Magnoliopsida</taxon>
        <taxon>eudicotyledons</taxon>
        <taxon>Gunneridae</taxon>
        <taxon>Pentapetalae</taxon>
        <taxon>asterids</taxon>
        <taxon>campanulids</taxon>
        <taxon>Escalloniales</taxon>
        <taxon>Escalloniaceae</taxon>
        <taxon>Escallonia</taxon>
    </lineage>
</organism>
<dbReference type="Pfam" id="PF00232">
    <property type="entry name" value="Glyco_hydro_1"/>
    <property type="match status" value="1"/>
</dbReference>
<name>A0AA88R076_9ASTE</name>
<dbReference type="InterPro" id="IPR017853">
    <property type="entry name" value="GH"/>
</dbReference>
<evidence type="ECO:0008006" key="5">
    <source>
        <dbReference type="Google" id="ProtNLM"/>
    </source>
</evidence>
<evidence type="ECO:0000256" key="2">
    <source>
        <dbReference type="RuleBase" id="RU003690"/>
    </source>
</evidence>
<dbReference type="Gene3D" id="3.20.20.80">
    <property type="entry name" value="Glycosidases"/>
    <property type="match status" value="1"/>
</dbReference>
<dbReference type="PANTHER" id="PTHR10353:SF237">
    <property type="entry name" value="BETA-GLUCOSIDASE 12-RELATED"/>
    <property type="match status" value="1"/>
</dbReference>
<dbReference type="Proteomes" id="UP001187471">
    <property type="component" value="Unassembled WGS sequence"/>
</dbReference>
<dbReference type="PRINTS" id="PR00131">
    <property type="entry name" value="GLHYDRLASE1"/>
</dbReference>
<dbReference type="GO" id="GO:0005975">
    <property type="term" value="P:carbohydrate metabolic process"/>
    <property type="evidence" value="ECO:0007669"/>
    <property type="project" value="InterPro"/>
</dbReference>
<dbReference type="GO" id="GO:0008422">
    <property type="term" value="F:beta-glucosidase activity"/>
    <property type="evidence" value="ECO:0007669"/>
    <property type="project" value="TreeGrafter"/>
</dbReference>
<dbReference type="PANTHER" id="PTHR10353">
    <property type="entry name" value="GLYCOSYL HYDROLASE"/>
    <property type="match status" value="1"/>
</dbReference>
<gene>
    <name evidence="3" type="ORF">RJ640_003216</name>
</gene>
<dbReference type="EMBL" id="JAVXUO010001870">
    <property type="protein sequence ID" value="KAK2978462.1"/>
    <property type="molecule type" value="Genomic_DNA"/>
</dbReference>
<reference evidence="3" key="1">
    <citation type="submission" date="2022-12" db="EMBL/GenBank/DDBJ databases">
        <title>Draft genome assemblies for two species of Escallonia (Escalloniales).</title>
        <authorList>
            <person name="Chanderbali A."/>
            <person name="Dervinis C."/>
            <person name="Anghel I."/>
            <person name="Soltis D."/>
            <person name="Soltis P."/>
            <person name="Zapata F."/>
        </authorList>
    </citation>
    <scope>NUCLEOTIDE SEQUENCE</scope>
    <source>
        <strain evidence="3">UCBG92.1500</strain>
        <tissue evidence="3">Leaf</tissue>
    </source>
</reference>
<dbReference type="AlphaFoldDB" id="A0AA88R076"/>
<protein>
    <recommendedName>
        <fullName evidence="5">Beta-glucosidase</fullName>
    </recommendedName>
</protein>
<keyword evidence="4" id="KW-1185">Reference proteome</keyword>
<dbReference type="SUPFAM" id="SSF51445">
    <property type="entry name" value="(Trans)glycosidases"/>
    <property type="match status" value="1"/>
</dbReference>
<dbReference type="InterPro" id="IPR001360">
    <property type="entry name" value="Glyco_hydro_1"/>
</dbReference>
<sequence>MFGDRVKHWITINEPWSYSVFGYAYGTFPPNRCSKGGNRLTGAFSSTARFSRYLVNRDCEVGDSGTEPYRVAHHLILAHSAAVQLYREDYQADQEGQIGISLNTEWMVPYNETSEKDQEAADRALAFMFMEPLNSGTYPVQMVTHVEDRLPKFTKEQSQLVKGSFDFIGLNYYTAAYAADIACSNDGTKNHSYLRDSCVRLTKVKNGIPIGNEKHYCKCPKKLLVTFFRAKVTTCILLIVQTGSDWLYVYPQGIRDTLIYTKLWYNDPVVYITENGKHE</sequence>
<comment type="similarity">
    <text evidence="1 2">Belongs to the glycosyl hydrolase 1 family.</text>
</comment>